<feature type="binding site" evidence="15 16">
    <location>
        <position position="59"/>
    </location>
    <ligand>
        <name>ATP</name>
        <dbReference type="ChEBI" id="CHEBI:30616"/>
    </ligand>
</feature>
<feature type="binding site" evidence="15 16">
    <location>
        <position position="87"/>
    </location>
    <ligand>
        <name>ATP</name>
        <dbReference type="ChEBI" id="CHEBI:30616"/>
    </ligand>
</feature>
<feature type="binding site" evidence="15 16">
    <location>
        <position position="93"/>
    </location>
    <ligand>
        <name>ATP</name>
        <dbReference type="ChEBI" id="CHEBI:30616"/>
    </ligand>
</feature>
<comment type="function">
    <text evidence="15">Major role in the synthesis of nucleoside triphosphates other than ATP. The ATP gamma phosphate is transferred to the NDP beta phosphate via a ping-pong mechanism, using a phosphorylated active-site intermediate.</text>
</comment>
<feature type="domain" description="Nucleoside diphosphate kinase-like" evidence="19">
    <location>
        <begin position="3"/>
        <end position="140"/>
    </location>
</feature>
<evidence type="ECO:0000256" key="12">
    <source>
        <dbReference type="ARBA" id="ARBA00022840"/>
    </source>
</evidence>
<protein>
    <recommendedName>
        <fullName evidence="5 15">Nucleoside diphosphate kinase</fullName>
        <shortName evidence="15">NDK</shortName>
        <shortName evidence="15">NDP kinase</shortName>
        <ecNumber evidence="4 15">2.7.4.6</ecNumber>
    </recommendedName>
    <alternativeName>
        <fullName evidence="15">Nucleoside-2-P kinase</fullName>
    </alternativeName>
</protein>
<evidence type="ECO:0000256" key="6">
    <source>
        <dbReference type="ARBA" id="ARBA00022490"/>
    </source>
</evidence>
<evidence type="ECO:0000256" key="9">
    <source>
        <dbReference type="ARBA" id="ARBA00022723"/>
    </source>
</evidence>
<evidence type="ECO:0000256" key="17">
    <source>
        <dbReference type="RuleBase" id="RU004011"/>
    </source>
</evidence>
<keyword evidence="11 15" id="KW-0418">Kinase</keyword>
<evidence type="ECO:0000256" key="14">
    <source>
        <dbReference type="ARBA" id="ARBA00023080"/>
    </source>
</evidence>
<dbReference type="AlphaFoldDB" id="A0A6S6TTN3"/>
<comment type="catalytic activity">
    <reaction evidence="15">
        <text>a ribonucleoside 5'-diphosphate + ATP = a ribonucleoside 5'-triphosphate + ADP</text>
        <dbReference type="Rhea" id="RHEA:18113"/>
        <dbReference type="ChEBI" id="CHEBI:30616"/>
        <dbReference type="ChEBI" id="CHEBI:57930"/>
        <dbReference type="ChEBI" id="CHEBI:61557"/>
        <dbReference type="ChEBI" id="CHEBI:456216"/>
        <dbReference type="EC" id="2.7.4.6"/>
    </reaction>
</comment>
<keyword evidence="8 15" id="KW-0808">Transferase</keyword>
<dbReference type="CDD" id="cd04413">
    <property type="entry name" value="NDPk_I"/>
    <property type="match status" value="1"/>
</dbReference>
<dbReference type="Pfam" id="PF00334">
    <property type="entry name" value="NDK"/>
    <property type="match status" value="1"/>
</dbReference>
<dbReference type="PROSITE" id="PS00469">
    <property type="entry name" value="NDPK"/>
    <property type="match status" value="1"/>
</dbReference>
<evidence type="ECO:0000259" key="19">
    <source>
        <dbReference type="SMART" id="SM00562"/>
    </source>
</evidence>
<feature type="binding site" evidence="15 16">
    <location>
        <position position="11"/>
    </location>
    <ligand>
        <name>ATP</name>
        <dbReference type="ChEBI" id="CHEBI:30616"/>
    </ligand>
</feature>
<dbReference type="InterPro" id="IPR034907">
    <property type="entry name" value="NDK-like_dom"/>
</dbReference>
<dbReference type="PRINTS" id="PR01243">
    <property type="entry name" value="NUCDPKINASE"/>
</dbReference>
<reference evidence="20" key="1">
    <citation type="submission" date="2020-01" db="EMBL/GenBank/DDBJ databases">
        <authorList>
            <person name="Meier V. D."/>
            <person name="Meier V D."/>
        </authorList>
    </citation>
    <scope>NUCLEOTIDE SEQUENCE</scope>
    <source>
        <strain evidence="20">HLG_WM_MAG_07</strain>
    </source>
</reference>
<dbReference type="EC" id="2.7.4.6" evidence="4 15"/>
<feature type="binding site" evidence="15 16">
    <location>
        <position position="114"/>
    </location>
    <ligand>
        <name>ATP</name>
        <dbReference type="ChEBI" id="CHEBI:30616"/>
    </ligand>
</feature>
<dbReference type="NCBIfam" id="NF001908">
    <property type="entry name" value="PRK00668.1"/>
    <property type="match status" value="1"/>
</dbReference>
<keyword evidence="10 15" id="KW-0547">Nucleotide-binding</keyword>
<accession>A0A6S6TTN3</accession>
<comment type="catalytic activity">
    <reaction evidence="15 18">
        <text>a 2'-deoxyribonucleoside 5'-diphosphate + ATP = a 2'-deoxyribonucleoside 5'-triphosphate + ADP</text>
        <dbReference type="Rhea" id="RHEA:44640"/>
        <dbReference type="ChEBI" id="CHEBI:30616"/>
        <dbReference type="ChEBI" id="CHEBI:61560"/>
        <dbReference type="ChEBI" id="CHEBI:73316"/>
        <dbReference type="ChEBI" id="CHEBI:456216"/>
        <dbReference type="EC" id="2.7.4.6"/>
    </reaction>
</comment>
<dbReference type="Gene3D" id="3.30.70.141">
    <property type="entry name" value="Nucleoside diphosphate kinase-like domain"/>
    <property type="match status" value="1"/>
</dbReference>
<organism evidence="20">
    <name type="scientific">uncultured Thiotrichaceae bacterium</name>
    <dbReference type="NCBI Taxonomy" id="298394"/>
    <lineage>
        <taxon>Bacteria</taxon>
        <taxon>Pseudomonadati</taxon>
        <taxon>Pseudomonadota</taxon>
        <taxon>Gammaproteobacteria</taxon>
        <taxon>Thiotrichales</taxon>
        <taxon>Thiotrichaceae</taxon>
        <taxon>environmental samples</taxon>
    </lineage>
</organism>
<evidence type="ECO:0000256" key="10">
    <source>
        <dbReference type="ARBA" id="ARBA00022741"/>
    </source>
</evidence>
<evidence type="ECO:0000256" key="13">
    <source>
        <dbReference type="ARBA" id="ARBA00022842"/>
    </source>
</evidence>
<evidence type="ECO:0000256" key="4">
    <source>
        <dbReference type="ARBA" id="ARBA00012966"/>
    </source>
</evidence>
<evidence type="ECO:0000313" key="20">
    <source>
        <dbReference type="EMBL" id="CAA6826031.1"/>
    </source>
</evidence>
<proteinExistence type="inferred from homology"/>
<keyword evidence="6 15" id="KW-0963">Cytoplasm</keyword>
<comment type="similarity">
    <text evidence="3 15 16 17">Belongs to the NDK family.</text>
</comment>
<dbReference type="InterPro" id="IPR023005">
    <property type="entry name" value="Nucleoside_diP_kinase_AS"/>
</dbReference>
<dbReference type="GO" id="GO:0005524">
    <property type="term" value="F:ATP binding"/>
    <property type="evidence" value="ECO:0007669"/>
    <property type="project" value="UniProtKB-UniRule"/>
</dbReference>
<comment type="subunit">
    <text evidence="15">Homotetramer.</text>
</comment>
<keyword evidence="7 15" id="KW-0597">Phosphoprotein</keyword>
<dbReference type="GO" id="GO:0046872">
    <property type="term" value="F:metal ion binding"/>
    <property type="evidence" value="ECO:0007669"/>
    <property type="project" value="UniProtKB-KW"/>
</dbReference>
<dbReference type="InterPro" id="IPR001564">
    <property type="entry name" value="Nucleoside_diP_kinase"/>
</dbReference>
<dbReference type="SUPFAM" id="SSF54919">
    <property type="entry name" value="Nucleoside diphosphate kinase, NDK"/>
    <property type="match status" value="1"/>
</dbReference>
<evidence type="ECO:0000256" key="5">
    <source>
        <dbReference type="ARBA" id="ARBA00017632"/>
    </source>
</evidence>
<evidence type="ECO:0000256" key="8">
    <source>
        <dbReference type="ARBA" id="ARBA00022679"/>
    </source>
</evidence>
<dbReference type="EMBL" id="CACVAY010000129">
    <property type="protein sequence ID" value="CAA6826031.1"/>
    <property type="molecule type" value="Genomic_DNA"/>
</dbReference>
<evidence type="ECO:0000256" key="16">
    <source>
        <dbReference type="PROSITE-ProRule" id="PRU00706"/>
    </source>
</evidence>
<dbReference type="GO" id="GO:0006241">
    <property type="term" value="P:CTP biosynthetic process"/>
    <property type="evidence" value="ECO:0007669"/>
    <property type="project" value="UniProtKB-UniRule"/>
</dbReference>
<feature type="binding site" evidence="15 16">
    <location>
        <position position="104"/>
    </location>
    <ligand>
        <name>ATP</name>
        <dbReference type="ChEBI" id="CHEBI:30616"/>
    </ligand>
</feature>
<comment type="subcellular location">
    <subcellularLocation>
        <location evidence="2 15">Cytoplasm</location>
    </subcellularLocation>
</comment>
<keyword evidence="13 15" id="KW-0460">Magnesium</keyword>
<keyword evidence="9 15" id="KW-0479">Metal-binding</keyword>
<dbReference type="PANTHER" id="PTHR11349">
    <property type="entry name" value="NUCLEOSIDE DIPHOSPHATE KINASE"/>
    <property type="match status" value="1"/>
</dbReference>
<feature type="active site" description="Pros-phosphohistidine intermediate" evidence="15 16">
    <location>
        <position position="117"/>
    </location>
</feature>
<dbReference type="GO" id="GO:0006228">
    <property type="term" value="P:UTP biosynthetic process"/>
    <property type="evidence" value="ECO:0007669"/>
    <property type="project" value="UniProtKB-UniRule"/>
</dbReference>
<dbReference type="InterPro" id="IPR036850">
    <property type="entry name" value="NDK-like_dom_sf"/>
</dbReference>
<evidence type="ECO:0000256" key="1">
    <source>
        <dbReference type="ARBA" id="ARBA00001946"/>
    </source>
</evidence>
<dbReference type="GO" id="GO:0004550">
    <property type="term" value="F:nucleoside diphosphate kinase activity"/>
    <property type="evidence" value="ECO:0007669"/>
    <property type="project" value="UniProtKB-UniRule"/>
</dbReference>
<evidence type="ECO:0000256" key="7">
    <source>
        <dbReference type="ARBA" id="ARBA00022553"/>
    </source>
</evidence>
<sequence length="143" mass="15709">MAIERTISIIKPDAVAKNVIGQIYARFEEAGLQIVASKMIHLSQEQAEGFYSVHKERPFFADLVAFMTSGPVMVQVLEGENAVVANRTVMGATNPAEADKGTIRADFAETIDENAVHGSDSLENAEIEINYFFTADEICPRTR</sequence>
<evidence type="ECO:0000256" key="11">
    <source>
        <dbReference type="ARBA" id="ARBA00022777"/>
    </source>
</evidence>
<dbReference type="GO" id="GO:0006183">
    <property type="term" value="P:GTP biosynthetic process"/>
    <property type="evidence" value="ECO:0007669"/>
    <property type="project" value="UniProtKB-UniRule"/>
</dbReference>
<dbReference type="GO" id="GO:0005737">
    <property type="term" value="C:cytoplasm"/>
    <property type="evidence" value="ECO:0007669"/>
    <property type="project" value="UniProtKB-SubCell"/>
</dbReference>
<dbReference type="PROSITE" id="PS51374">
    <property type="entry name" value="NDPK_LIKE"/>
    <property type="match status" value="1"/>
</dbReference>
<gene>
    <name evidence="15" type="primary">ndk</name>
    <name evidence="20" type="ORF">HELGO_WM8081</name>
</gene>
<keyword evidence="12 15" id="KW-0067">ATP-binding</keyword>
<keyword evidence="14 15" id="KW-0546">Nucleotide metabolism</keyword>
<evidence type="ECO:0000256" key="3">
    <source>
        <dbReference type="ARBA" id="ARBA00008142"/>
    </source>
</evidence>
<comment type="cofactor">
    <cofactor evidence="1 15">
        <name>Mg(2+)</name>
        <dbReference type="ChEBI" id="CHEBI:18420"/>
    </cofactor>
</comment>
<evidence type="ECO:0000256" key="15">
    <source>
        <dbReference type="HAMAP-Rule" id="MF_00451"/>
    </source>
</evidence>
<name>A0A6S6TTN3_9GAMM</name>
<dbReference type="SMART" id="SM00562">
    <property type="entry name" value="NDK"/>
    <property type="match status" value="1"/>
</dbReference>
<evidence type="ECO:0000256" key="2">
    <source>
        <dbReference type="ARBA" id="ARBA00004496"/>
    </source>
</evidence>
<dbReference type="FunFam" id="3.30.70.141:FF:000001">
    <property type="entry name" value="Nucleoside diphosphate kinase"/>
    <property type="match status" value="1"/>
</dbReference>
<dbReference type="HAMAP" id="MF_00451">
    <property type="entry name" value="NDP_kinase"/>
    <property type="match status" value="1"/>
</dbReference>
<evidence type="ECO:0000256" key="18">
    <source>
        <dbReference type="RuleBase" id="RU004013"/>
    </source>
</evidence>